<dbReference type="Proteomes" id="UP001163321">
    <property type="component" value="Chromosome 8"/>
</dbReference>
<reference evidence="1 2" key="1">
    <citation type="journal article" date="2022" name="bioRxiv">
        <title>The genome of the oomycete Peronosclerospora sorghi, a cosmopolitan pathogen of maize and sorghum, is inflated with dispersed pseudogenes.</title>
        <authorList>
            <person name="Fletcher K."/>
            <person name="Martin F."/>
            <person name="Isakeit T."/>
            <person name="Cavanaugh K."/>
            <person name="Magill C."/>
            <person name="Michelmore R."/>
        </authorList>
    </citation>
    <scope>NUCLEOTIDE SEQUENCE [LARGE SCALE GENOMIC DNA]</scope>
    <source>
        <strain evidence="1">P6</strain>
    </source>
</reference>
<protein>
    <submittedName>
        <fullName evidence="1">Uncharacterized protein</fullName>
    </submittedName>
</protein>
<proteinExistence type="predicted"/>
<evidence type="ECO:0000313" key="1">
    <source>
        <dbReference type="EMBL" id="KAI9907005.1"/>
    </source>
</evidence>
<dbReference type="EMBL" id="CM047587">
    <property type="protein sequence ID" value="KAI9907005.1"/>
    <property type="molecule type" value="Genomic_DNA"/>
</dbReference>
<comment type="caution">
    <text evidence="1">The sequence shown here is derived from an EMBL/GenBank/DDBJ whole genome shotgun (WGS) entry which is preliminary data.</text>
</comment>
<name>A0ACC0VKX4_9STRA</name>
<sequence>MAASSRSSDVHEEKKSENSKKQSNAPQNRKSNRKLIKTSKVGAYDAVKQKKKLRREEEEVEKYTQEKKMKLRNKGNF</sequence>
<accession>A0ACC0VKX4</accession>
<gene>
    <name evidence="1" type="ORF">PsorP6_004165</name>
</gene>
<keyword evidence="2" id="KW-1185">Reference proteome</keyword>
<organism evidence="1 2">
    <name type="scientific">Peronosclerospora sorghi</name>
    <dbReference type="NCBI Taxonomy" id="230839"/>
    <lineage>
        <taxon>Eukaryota</taxon>
        <taxon>Sar</taxon>
        <taxon>Stramenopiles</taxon>
        <taxon>Oomycota</taxon>
        <taxon>Peronosporomycetes</taxon>
        <taxon>Peronosporales</taxon>
        <taxon>Peronosporaceae</taxon>
        <taxon>Peronosclerospora</taxon>
    </lineage>
</organism>
<evidence type="ECO:0000313" key="2">
    <source>
        <dbReference type="Proteomes" id="UP001163321"/>
    </source>
</evidence>